<keyword evidence="1" id="KW-1133">Transmembrane helix</keyword>
<dbReference type="AlphaFoldDB" id="A0A7W2PUU7"/>
<evidence type="ECO:0000313" key="2">
    <source>
        <dbReference type="EMBL" id="MBA6061626.1"/>
    </source>
</evidence>
<organism evidence="2 3">
    <name type="scientific">Pseudomonas juntendi</name>
    <dbReference type="NCBI Taxonomy" id="2666183"/>
    <lineage>
        <taxon>Bacteria</taxon>
        <taxon>Pseudomonadati</taxon>
        <taxon>Pseudomonadota</taxon>
        <taxon>Gammaproteobacteria</taxon>
        <taxon>Pseudomonadales</taxon>
        <taxon>Pseudomonadaceae</taxon>
        <taxon>Pseudomonas</taxon>
    </lineage>
</organism>
<proteinExistence type="predicted"/>
<dbReference type="Proteomes" id="UP000556620">
    <property type="component" value="Unassembled WGS sequence"/>
</dbReference>
<evidence type="ECO:0000256" key="1">
    <source>
        <dbReference type="SAM" id="Phobius"/>
    </source>
</evidence>
<accession>A0A7W2PUU7</accession>
<keyword evidence="1" id="KW-0472">Membrane</keyword>
<feature type="transmembrane region" description="Helical" evidence="1">
    <location>
        <begin position="28"/>
        <end position="46"/>
    </location>
</feature>
<comment type="caution">
    <text evidence="2">The sequence shown here is derived from an EMBL/GenBank/DDBJ whole genome shotgun (WGS) entry which is preliminary data.</text>
</comment>
<evidence type="ECO:0000313" key="3">
    <source>
        <dbReference type="Proteomes" id="UP000556620"/>
    </source>
</evidence>
<reference evidence="2 3" key="1">
    <citation type="submission" date="2020-07" db="EMBL/GenBank/DDBJ databases">
        <title>Diversity of carbapenemase encoding genes among Pseudomonas putida group clinical isolates in a tertiary Brazilian hospital.</title>
        <authorList>
            <person name="Alberto-Lei F."/>
            <person name="Nodari C.S."/>
            <person name="Streling A.P."/>
            <person name="Paulino J.T."/>
            <person name="Bessa-Neto F.O."/>
            <person name="Cayo R."/>
            <person name="Gales A.C."/>
        </authorList>
    </citation>
    <scope>NUCLEOTIDE SEQUENCE [LARGE SCALE GENOMIC DNA]</scope>
    <source>
        <strain evidence="2 3">14535</strain>
    </source>
</reference>
<protein>
    <submittedName>
        <fullName evidence="2">Uncharacterized protein</fullName>
    </submittedName>
</protein>
<feature type="transmembrane region" description="Helical" evidence="1">
    <location>
        <begin position="61"/>
        <end position="81"/>
    </location>
</feature>
<name>A0A7W2PUU7_9PSED</name>
<dbReference type="RefSeq" id="WP_020308969.1">
    <property type="nucleotide sequence ID" value="NZ_JACGCU010000045.1"/>
</dbReference>
<dbReference type="EMBL" id="JACGCU010000045">
    <property type="protein sequence ID" value="MBA6061626.1"/>
    <property type="molecule type" value="Genomic_DNA"/>
</dbReference>
<sequence>MTNNNDLRDLKLMVLDDYIQSMRKNRRYALIGLLFTLVTAMTLPTMLSENPPSFVYTANKWLSAMCLGFCSMIVLGTTVMLRRLSKEREQTLRGE</sequence>
<gene>
    <name evidence="2" type="ORF">H4C44_20915</name>
</gene>
<keyword evidence="1" id="KW-0812">Transmembrane</keyword>